<accession>A0AAN8ZE94</accession>
<protein>
    <submittedName>
        <fullName evidence="1">Uncharacterized protein</fullName>
    </submittedName>
</protein>
<reference evidence="1 2" key="1">
    <citation type="submission" date="2023-12" db="EMBL/GenBank/DDBJ databases">
        <title>A high-quality genome assembly for Dillenia turbinata (Dilleniales).</title>
        <authorList>
            <person name="Chanderbali A."/>
        </authorList>
    </citation>
    <scope>NUCLEOTIDE SEQUENCE [LARGE SCALE GENOMIC DNA]</scope>
    <source>
        <strain evidence="1">LSX21</strain>
        <tissue evidence="1">Leaf</tissue>
    </source>
</reference>
<comment type="caution">
    <text evidence="1">The sequence shown here is derived from an EMBL/GenBank/DDBJ whole genome shotgun (WGS) entry which is preliminary data.</text>
</comment>
<evidence type="ECO:0000313" key="1">
    <source>
        <dbReference type="EMBL" id="KAK6930558.1"/>
    </source>
</evidence>
<keyword evidence="2" id="KW-1185">Reference proteome</keyword>
<proteinExistence type="predicted"/>
<gene>
    <name evidence="1" type="ORF">RJ641_004652</name>
</gene>
<sequence>MLVQSCTELSHNDLPDLKDQVLSALERRRLKDGIQIPLLEGPGIKFSQSFHLPNSKLTKFQEDKSTSKFSNSPSLVLHGIEYPINLDIARKPEEDWWTRSEWAFLNEPPLDTASKSCQSYTPQFHVAQLATPKYGEAK</sequence>
<name>A0AAN8ZE94_9MAGN</name>
<evidence type="ECO:0000313" key="2">
    <source>
        <dbReference type="Proteomes" id="UP001370490"/>
    </source>
</evidence>
<dbReference type="PANTHER" id="PTHR33872:SF2">
    <property type="entry name" value="DNA POLYMERASE EPSILON CATALYTIC SUBUNIT A"/>
    <property type="match status" value="1"/>
</dbReference>
<dbReference type="EMBL" id="JBAMMX010000012">
    <property type="protein sequence ID" value="KAK6930558.1"/>
    <property type="molecule type" value="Genomic_DNA"/>
</dbReference>
<dbReference type="Proteomes" id="UP001370490">
    <property type="component" value="Unassembled WGS sequence"/>
</dbReference>
<organism evidence="1 2">
    <name type="scientific">Dillenia turbinata</name>
    <dbReference type="NCBI Taxonomy" id="194707"/>
    <lineage>
        <taxon>Eukaryota</taxon>
        <taxon>Viridiplantae</taxon>
        <taxon>Streptophyta</taxon>
        <taxon>Embryophyta</taxon>
        <taxon>Tracheophyta</taxon>
        <taxon>Spermatophyta</taxon>
        <taxon>Magnoliopsida</taxon>
        <taxon>eudicotyledons</taxon>
        <taxon>Gunneridae</taxon>
        <taxon>Pentapetalae</taxon>
        <taxon>Dilleniales</taxon>
        <taxon>Dilleniaceae</taxon>
        <taxon>Dillenia</taxon>
    </lineage>
</organism>
<dbReference type="AlphaFoldDB" id="A0AAN8ZE94"/>
<dbReference type="PANTHER" id="PTHR33872">
    <property type="entry name" value="DNA POLYMERASE EPSILON CATALYTIC SUBUNIT A"/>
    <property type="match status" value="1"/>
</dbReference>